<dbReference type="InterPro" id="IPR005017">
    <property type="entry name" value="OMPP1/FadL/TodX"/>
</dbReference>
<dbReference type="Pfam" id="PF03349">
    <property type="entry name" value="Toluene_X"/>
    <property type="match status" value="2"/>
</dbReference>
<dbReference type="SUPFAM" id="SSF56935">
    <property type="entry name" value="Porins"/>
    <property type="match status" value="1"/>
</dbReference>
<evidence type="ECO:0000256" key="5">
    <source>
        <dbReference type="ARBA" id="ARBA00022729"/>
    </source>
</evidence>
<dbReference type="PANTHER" id="PTHR35093:SF8">
    <property type="entry name" value="OUTER MEMBRANE PROTEIN NMB0088-RELATED"/>
    <property type="match status" value="1"/>
</dbReference>
<organism evidence="9 10">
    <name type="scientific">Mariprofundus ferrinatatus</name>
    <dbReference type="NCBI Taxonomy" id="1921087"/>
    <lineage>
        <taxon>Bacteria</taxon>
        <taxon>Pseudomonadati</taxon>
        <taxon>Pseudomonadota</taxon>
        <taxon>Candidatius Mariprofundia</taxon>
        <taxon>Mariprofundales</taxon>
        <taxon>Mariprofundaceae</taxon>
        <taxon>Mariprofundus</taxon>
    </lineage>
</organism>
<keyword evidence="3" id="KW-1134">Transmembrane beta strand</keyword>
<name>A0A2K8L4X2_9PROT</name>
<evidence type="ECO:0000256" key="6">
    <source>
        <dbReference type="ARBA" id="ARBA00023136"/>
    </source>
</evidence>
<keyword evidence="10" id="KW-1185">Reference proteome</keyword>
<feature type="chain" id="PRO_5014985351" evidence="8">
    <location>
        <begin position="20"/>
        <end position="370"/>
    </location>
</feature>
<dbReference type="PANTHER" id="PTHR35093">
    <property type="entry name" value="OUTER MEMBRANE PROTEIN NMB0088-RELATED"/>
    <property type="match status" value="1"/>
</dbReference>
<comment type="similarity">
    <text evidence="2">Belongs to the OmpP1/FadL family.</text>
</comment>
<dbReference type="AlphaFoldDB" id="A0A2K8L4X2"/>
<dbReference type="RefSeq" id="WP_100265542.1">
    <property type="nucleotide sequence ID" value="NZ_CP018800.1"/>
</dbReference>
<evidence type="ECO:0000256" key="7">
    <source>
        <dbReference type="ARBA" id="ARBA00023237"/>
    </source>
</evidence>
<evidence type="ECO:0000256" key="8">
    <source>
        <dbReference type="SAM" id="SignalP"/>
    </source>
</evidence>
<keyword evidence="6" id="KW-0472">Membrane</keyword>
<dbReference type="GO" id="GO:0009279">
    <property type="term" value="C:cell outer membrane"/>
    <property type="evidence" value="ECO:0007669"/>
    <property type="project" value="UniProtKB-SubCell"/>
</dbReference>
<keyword evidence="4" id="KW-0812">Transmembrane</keyword>
<evidence type="ECO:0000256" key="2">
    <source>
        <dbReference type="ARBA" id="ARBA00008163"/>
    </source>
</evidence>
<protein>
    <submittedName>
        <fullName evidence="9">Long-chain fatty acid transport protein</fullName>
    </submittedName>
</protein>
<sequence length="370" mass="39383">MKKIFCLIAMMMAGTNAHAAGFAQSGHSAAAAGVADAFVATANDASAVVYNPAGIAWLPGVSATVGGTLNYRDSSVKLPGGIAPNTGTEATVGHIYATWAPLDSRWGAGFGFAPLYQINNNWSSAPFGTPAADTTKLMVDHASFDAVYAISSSLAVAAGLDWYLTRATFSQGANNFNNNNFTTFGGHAALMWKPAPAWSVGLTGRSGAKVNVSGLANQKLSIKLPDEVTVGVAHDFADVWRLEVDAKWTRWSALKSMSVTGPAAQPNSLNLRDTLTAMAGLTWTWYPKSQFRIGYAYEQGANKASGFNPIIADQDGHRATLGFGSEIMNMHMDLAYSYTYYSKKTATGTYAGTYRDRRQALVFSVSKTFE</sequence>
<dbReference type="GO" id="GO:0015483">
    <property type="term" value="F:long-chain fatty acid transporting porin activity"/>
    <property type="evidence" value="ECO:0007669"/>
    <property type="project" value="TreeGrafter"/>
</dbReference>
<keyword evidence="7" id="KW-0998">Cell outer membrane</keyword>
<reference evidence="9 10" key="1">
    <citation type="submission" date="2016-12" db="EMBL/GenBank/DDBJ databases">
        <title>Isolation and genomic insights into novel planktonic Zetaproteobacteria from stratified waters of the Chesapeake Bay.</title>
        <authorList>
            <person name="McAllister S.M."/>
            <person name="Kato S."/>
            <person name="Chan C.S."/>
            <person name="Chiu B.K."/>
            <person name="Field E.K."/>
        </authorList>
    </citation>
    <scope>NUCLEOTIDE SEQUENCE [LARGE SCALE GENOMIC DNA]</scope>
    <source>
        <strain evidence="9 10">CP-8</strain>
    </source>
</reference>
<dbReference type="KEGG" id="mfn:Ga0123462_1298"/>
<dbReference type="Gene3D" id="2.40.160.60">
    <property type="entry name" value="Outer membrane protein transport protein (OMPP1/FadL/TodX)"/>
    <property type="match status" value="1"/>
</dbReference>
<keyword evidence="5 8" id="KW-0732">Signal</keyword>
<evidence type="ECO:0000313" key="9">
    <source>
        <dbReference type="EMBL" id="ATX82162.1"/>
    </source>
</evidence>
<dbReference type="Proteomes" id="UP000231637">
    <property type="component" value="Chromosome"/>
</dbReference>
<dbReference type="EMBL" id="CP018800">
    <property type="protein sequence ID" value="ATX82162.1"/>
    <property type="molecule type" value="Genomic_DNA"/>
</dbReference>
<evidence type="ECO:0000256" key="3">
    <source>
        <dbReference type="ARBA" id="ARBA00022452"/>
    </source>
</evidence>
<evidence type="ECO:0000313" key="10">
    <source>
        <dbReference type="Proteomes" id="UP000231637"/>
    </source>
</evidence>
<gene>
    <name evidence="9" type="ORF">Ga0123462_1298</name>
</gene>
<proteinExistence type="inferred from homology"/>
<evidence type="ECO:0000256" key="1">
    <source>
        <dbReference type="ARBA" id="ARBA00004571"/>
    </source>
</evidence>
<accession>A0A2K8L4X2</accession>
<feature type="signal peptide" evidence="8">
    <location>
        <begin position="1"/>
        <end position="19"/>
    </location>
</feature>
<evidence type="ECO:0000256" key="4">
    <source>
        <dbReference type="ARBA" id="ARBA00022692"/>
    </source>
</evidence>
<comment type="subcellular location">
    <subcellularLocation>
        <location evidence="1">Cell outer membrane</location>
        <topology evidence="1">Multi-pass membrane protein</topology>
    </subcellularLocation>
</comment>
<dbReference type="OrthoDB" id="5291547at2"/>